<sequence length="265" mass="29210">MNTDVGDFSKFDASLAPLLRKLNKHVSLTPVETHQLQQLVVRKEEFRKGAEVIMRGSHHEEIHIIEEGWASQDILLEDGQICIIGFLLPGDTTEINSSLTPKSDFAVKALTPLKTARIPAKDFKEVLAGNPNLTKAFSLVKLTGEAIDRELLVNITAKPAEERIASLLCELVFRATNVRADEQVPLHVPLTQADLGRALGLSAVHVNRVMKRLRQQGLVAVTSGNVTVLDWPALAEYSGFRSDYLVKYERAPEESLAMVTPKDAG</sequence>
<gene>
    <name evidence="5" type="ORF">J057_12591</name>
</gene>
<name>N6X559_9GAMM</name>
<dbReference type="InterPro" id="IPR000595">
    <property type="entry name" value="cNMP-bd_dom"/>
</dbReference>
<reference evidence="5 6" key="1">
    <citation type="journal article" date="2013" name="Genome Announc.">
        <title>Genome Sequence of the Polycyclic Aromatic Hydrocarbon-Degrading Bacterium Strain Marinobacter nanhaiticus D15-8WT.</title>
        <authorList>
            <person name="Cui Z."/>
            <person name="Gao W."/>
            <person name="Li Q."/>
            <person name="Xu G."/>
            <person name="Zheng L."/>
        </authorList>
    </citation>
    <scope>NUCLEOTIDE SEQUENCE [LARGE SCALE GENOMIC DNA]</scope>
    <source>
        <strain evidence="5 6">D15-8W</strain>
    </source>
</reference>
<dbReference type="EMBL" id="APLQ01000011">
    <property type="protein sequence ID" value="ENO16193.1"/>
    <property type="molecule type" value="Genomic_DNA"/>
</dbReference>
<dbReference type="SMART" id="SM00419">
    <property type="entry name" value="HTH_CRP"/>
    <property type="match status" value="1"/>
</dbReference>
<dbReference type="PROSITE" id="PS51063">
    <property type="entry name" value="HTH_CRP_2"/>
    <property type="match status" value="1"/>
</dbReference>
<dbReference type="RefSeq" id="WP_004580479.1">
    <property type="nucleotide sequence ID" value="NZ_AP028878.1"/>
</dbReference>
<dbReference type="PATRIC" id="fig|626887.3.peg.2523"/>
<dbReference type="STRING" id="626887.J057_12591"/>
<evidence type="ECO:0000313" key="5">
    <source>
        <dbReference type="EMBL" id="ENO16193.1"/>
    </source>
</evidence>
<dbReference type="Pfam" id="PF13545">
    <property type="entry name" value="HTH_Crp_2"/>
    <property type="match status" value="1"/>
</dbReference>
<dbReference type="SUPFAM" id="SSF46785">
    <property type="entry name" value="Winged helix' DNA-binding domain"/>
    <property type="match status" value="1"/>
</dbReference>
<keyword evidence="2" id="KW-0238">DNA-binding</keyword>
<dbReference type="CDD" id="cd00038">
    <property type="entry name" value="CAP_ED"/>
    <property type="match status" value="1"/>
</dbReference>
<dbReference type="InterPro" id="IPR036390">
    <property type="entry name" value="WH_DNA-bd_sf"/>
</dbReference>
<dbReference type="InterPro" id="IPR018490">
    <property type="entry name" value="cNMP-bd_dom_sf"/>
</dbReference>
<dbReference type="eggNOG" id="COG0664">
    <property type="taxonomic scope" value="Bacteria"/>
</dbReference>
<evidence type="ECO:0000256" key="1">
    <source>
        <dbReference type="ARBA" id="ARBA00023015"/>
    </source>
</evidence>
<dbReference type="InterPro" id="IPR012318">
    <property type="entry name" value="HTH_CRP"/>
</dbReference>
<evidence type="ECO:0000256" key="2">
    <source>
        <dbReference type="ARBA" id="ARBA00023125"/>
    </source>
</evidence>
<dbReference type="Proteomes" id="UP000013165">
    <property type="component" value="Unassembled WGS sequence"/>
</dbReference>
<protein>
    <submittedName>
        <fullName evidence="5">Crp/Fnr family transcriptional regulator</fullName>
    </submittedName>
</protein>
<comment type="caution">
    <text evidence="5">The sequence shown here is derived from an EMBL/GenBank/DDBJ whole genome shotgun (WGS) entry which is preliminary data.</text>
</comment>
<dbReference type="CDD" id="cd00092">
    <property type="entry name" value="HTH_CRP"/>
    <property type="match status" value="1"/>
</dbReference>
<feature type="domain" description="HTH crp-type" evidence="4">
    <location>
        <begin position="158"/>
        <end position="232"/>
    </location>
</feature>
<dbReference type="SMART" id="SM00100">
    <property type="entry name" value="cNMP"/>
    <property type="match status" value="1"/>
</dbReference>
<dbReference type="InterPro" id="IPR014710">
    <property type="entry name" value="RmlC-like_jellyroll"/>
</dbReference>
<dbReference type="Pfam" id="PF00027">
    <property type="entry name" value="cNMP_binding"/>
    <property type="match status" value="1"/>
</dbReference>
<dbReference type="GO" id="GO:0006355">
    <property type="term" value="P:regulation of DNA-templated transcription"/>
    <property type="evidence" value="ECO:0007669"/>
    <property type="project" value="InterPro"/>
</dbReference>
<dbReference type="SUPFAM" id="SSF51206">
    <property type="entry name" value="cAMP-binding domain-like"/>
    <property type="match status" value="1"/>
</dbReference>
<organism evidence="5 6">
    <name type="scientific">Marinobacter nanhaiticus D15-8W</name>
    <dbReference type="NCBI Taxonomy" id="626887"/>
    <lineage>
        <taxon>Bacteria</taxon>
        <taxon>Pseudomonadati</taxon>
        <taxon>Pseudomonadota</taxon>
        <taxon>Gammaproteobacteria</taxon>
        <taxon>Pseudomonadales</taxon>
        <taxon>Marinobacteraceae</taxon>
        <taxon>Marinobacter</taxon>
    </lineage>
</organism>
<evidence type="ECO:0000313" key="6">
    <source>
        <dbReference type="Proteomes" id="UP000013165"/>
    </source>
</evidence>
<accession>N6X559</accession>
<dbReference type="Gene3D" id="2.60.120.10">
    <property type="entry name" value="Jelly Rolls"/>
    <property type="match status" value="1"/>
</dbReference>
<keyword evidence="3" id="KW-0804">Transcription</keyword>
<dbReference type="HOGENOM" id="CLU_075053_0_0_6"/>
<dbReference type="OrthoDB" id="9126850at2"/>
<proteinExistence type="predicted"/>
<evidence type="ECO:0000259" key="4">
    <source>
        <dbReference type="PROSITE" id="PS51063"/>
    </source>
</evidence>
<keyword evidence="6" id="KW-1185">Reference proteome</keyword>
<evidence type="ECO:0000256" key="3">
    <source>
        <dbReference type="ARBA" id="ARBA00023163"/>
    </source>
</evidence>
<dbReference type="GO" id="GO:0003677">
    <property type="term" value="F:DNA binding"/>
    <property type="evidence" value="ECO:0007669"/>
    <property type="project" value="UniProtKB-KW"/>
</dbReference>
<dbReference type="Gene3D" id="1.10.10.10">
    <property type="entry name" value="Winged helix-like DNA-binding domain superfamily/Winged helix DNA-binding domain"/>
    <property type="match status" value="1"/>
</dbReference>
<keyword evidence="1" id="KW-0805">Transcription regulation</keyword>
<dbReference type="InterPro" id="IPR036388">
    <property type="entry name" value="WH-like_DNA-bd_sf"/>
</dbReference>
<dbReference type="AlphaFoldDB" id="N6X559"/>